<name>C3YTM9_BRAFL</name>
<feature type="compositionally biased region" description="Low complexity" evidence="1">
    <location>
        <begin position="22"/>
        <end position="32"/>
    </location>
</feature>
<protein>
    <submittedName>
        <fullName evidence="2">Uncharacterized protein</fullName>
    </submittedName>
</protein>
<gene>
    <name evidence="2" type="ORF">BRAFLDRAFT_66652</name>
</gene>
<evidence type="ECO:0000313" key="2">
    <source>
        <dbReference type="EMBL" id="EEN56156.1"/>
    </source>
</evidence>
<feature type="compositionally biased region" description="Acidic residues" evidence="1">
    <location>
        <begin position="73"/>
        <end position="88"/>
    </location>
</feature>
<feature type="compositionally biased region" description="Pro residues" evidence="1">
    <location>
        <begin position="33"/>
        <end position="55"/>
    </location>
</feature>
<sequence length="117" mass="12363">MHESASRDESYDDVVTTPLPPETTTFRTTPAPITAPPTTPSTTTPPVPPTTPLPPKSTTASPAVRNDTLRDEGVEDNEEGMIEDENVDVEGSKHDIRKTGESNSANLAGDSSVGAVY</sequence>
<dbReference type="AlphaFoldDB" id="C3YTM9"/>
<accession>C3YTM9</accession>
<feature type="compositionally biased region" description="Basic and acidic residues" evidence="1">
    <location>
        <begin position="90"/>
        <end position="100"/>
    </location>
</feature>
<feature type="region of interest" description="Disordered" evidence="1">
    <location>
        <begin position="1"/>
        <end position="117"/>
    </location>
</feature>
<dbReference type="EMBL" id="GG666552">
    <property type="protein sequence ID" value="EEN56156.1"/>
    <property type="molecule type" value="Genomic_DNA"/>
</dbReference>
<dbReference type="InParanoid" id="C3YTM9"/>
<proteinExistence type="predicted"/>
<reference evidence="2" key="1">
    <citation type="journal article" date="2008" name="Nature">
        <title>The amphioxus genome and the evolution of the chordate karyotype.</title>
        <authorList>
            <consortium name="US DOE Joint Genome Institute (JGI-PGF)"/>
            <person name="Putnam N.H."/>
            <person name="Butts T."/>
            <person name="Ferrier D.E.K."/>
            <person name="Furlong R.F."/>
            <person name="Hellsten U."/>
            <person name="Kawashima T."/>
            <person name="Robinson-Rechavi M."/>
            <person name="Shoguchi E."/>
            <person name="Terry A."/>
            <person name="Yu J.-K."/>
            <person name="Benito-Gutierrez E.L."/>
            <person name="Dubchak I."/>
            <person name="Garcia-Fernandez J."/>
            <person name="Gibson-Brown J.J."/>
            <person name="Grigoriev I.V."/>
            <person name="Horton A.C."/>
            <person name="de Jong P.J."/>
            <person name="Jurka J."/>
            <person name="Kapitonov V.V."/>
            <person name="Kohara Y."/>
            <person name="Kuroki Y."/>
            <person name="Lindquist E."/>
            <person name="Lucas S."/>
            <person name="Osoegawa K."/>
            <person name="Pennacchio L.A."/>
            <person name="Salamov A.A."/>
            <person name="Satou Y."/>
            <person name="Sauka-Spengler T."/>
            <person name="Schmutz J."/>
            <person name="Shin-I T."/>
            <person name="Toyoda A."/>
            <person name="Bronner-Fraser M."/>
            <person name="Fujiyama A."/>
            <person name="Holland L.Z."/>
            <person name="Holland P.W.H."/>
            <person name="Satoh N."/>
            <person name="Rokhsar D.S."/>
        </authorList>
    </citation>
    <scope>NUCLEOTIDE SEQUENCE [LARGE SCALE GENOMIC DNA]</scope>
    <source>
        <strain evidence="2">S238N-H82</strain>
        <tissue evidence="2">Testes</tissue>
    </source>
</reference>
<evidence type="ECO:0000256" key="1">
    <source>
        <dbReference type="SAM" id="MobiDB-lite"/>
    </source>
</evidence>
<organism>
    <name type="scientific">Branchiostoma floridae</name>
    <name type="common">Florida lancelet</name>
    <name type="synonym">Amphioxus</name>
    <dbReference type="NCBI Taxonomy" id="7739"/>
    <lineage>
        <taxon>Eukaryota</taxon>
        <taxon>Metazoa</taxon>
        <taxon>Chordata</taxon>
        <taxon>Cephalochordata</taxon>
        <taxon>Leptocardii</taxon>
        <taxon>Amphioxiformes</taxon>
        <taxon>Branchiostomatidae</taxon>
        <taxon>Branchiostoma</taxon>
    </lineage>
</organism>